<evidence type="ECO:0000259" key="12">
    <source>
        <dbReference type="Pfam" id="PF00133"/>
    </source>
</evidence>
<evidence type="ECO:0000256" key="3">
    <source>
        <dbReference type="ARBA" id="ARBA00013164"/>
    </source>
</evidence>
<evidence type="ECO:0000256" key="11">
    <source>
        <dbReference type="RuleBase" id="RU363035"/>
    </source>
</evidence>
<evidence type="ECO:0000259" key="14">
    <source>
        <dbReference type="Pfam" id="PF09334"/>
    </source>
</evidence>
<name>A0A8H3I231_9LECA</name>
<dbReference type="AlphaFoldDB" id="A0A8H3I231"/>
<evidence type="ECO:0000256" key="4">
    <source>
        <dbReference type="ARBA" id="ARBA00022598"/>
    </source>
</evidence>
<dbReference type="SUPFAM" id="SSF52374">
    <property type="entry name" value="Nucleotidylyl transferase"/>
    <property type="match status" value="1"/>
</dbReference>
<dbReference type="GO" id="GO:0005524">
    <property type="term" value="F:ATP binding"/>
    <property type="evidence" value="ECO:0007669"/>
    <property type="project" value="UniProtKB-KW"/>
</dbReference>
<keyword evidence="4 11" id="KW-0436">Ligase</keyword>
<dbReference type="GO" id="GO:0002161">
    <property type="term" value="F:aminoacyl-tRNA deacylase activity"/>
    <property type="evidence" value="ECO:0007669"/>
    <property type="project" value="InterPro"/>
</dbReference>
<comment type="similarity">
    <text evidence="2 11">Belongs to the class-I aminoacyl-tRNA synthetase family.</text>
</comment>
<protein>
    <recommendedName>
        <fullName evidence="3">leucine--tRNA ligase</fullName>
        <ecNumber evidence="3">6.1.1.4</ecNumber>
    </recommendedName>
    <alternativeName>
        <fullName evidence="9">Leucyl-tRNA synthetase</fullName>
    </alternativeName>
</protein>
<comment type="caution">
    <text evidence="16">The sequence shown here is derived from an EMBL/GenBank/DDBJ whole genome shotgun (WGS) entry which is preliminary data.</text>
</comment>
<dbReference type="Gene3D" id="3.10.20.590">
    <property type="match status" value="1"/>
</dbReference>
<evidence type="ECO:0000256" key="10">
    <source>
        <dbReference type="ARBA" id="ARBA00047469"/>
    </source>
</evidence>
<dbReference type="PROSITE" id="PS00178">
    <property type="entry name" value="AA_TRNA_LIGASE_I"/>
    <property type="match status" value="1"/>
</dbReference>
<dbReference type="FunFam" id="3.40.50.620:FF:000100">
    <property type="entry name" value="probable leucine--tRNA ligase, mitochondrial"/>
    <property type="match status" value="1"/>
</dbReference>
<dbReference type="FunFam" id="1.10.730.10:FF:000002">
    <property type="entry name" value="Leucine--tRNA ligase"/>
    <property type="match status" value="1"/>
</dbReference>
<accession>A0A8H3I231</accession>
<keyword evidence="7 11" id="KW-0648">Protein biosynthesis</keyword>
<evidence type="ECO:0000256" key="6">
    <source>
        <dbReference type="ARBA" id="ARBA00022840"/>
    </source>
</evidence>
<dbReference type="NCBIfam" id="TIGR00396">
    <property type="entry name" value="leuS_bact"/>
    <property type="match status" value="1"/>
</dbReference>
<sequence length="955" mass="107699">MRLRSGGNILPCTDSRFLSSFVGRCDRLAYHASLQRAATLNFPALDRKWQEKWAQAQSLRPSSAKAKTYILAMFPYPSGALHMGHVRVYTIADILTRFRRMQGHSTGKDVIYPMGWDAFGLPAENAAIERGLDPAKWTKMNIAKMREQLQGMNTDIDWSRELVTCNPEFYKHTQRIFLWLYEQGLAYQAKSIVNFDPVDRTVLANEQVDSNGFSWRSGAKVTKVSLTQWFLKITAFKEELLEDLKLLTKWPEKVKSMQQNWLGRSNGIRLTFDISSEIENTPASVPVYTTRLDTLFGVQFLALSATHPLVMEHAKGDAGLQEFIDNASALPEGSKVGYKIKGATAWNPLKQVPNVADSTQKALPIWVAPYVKVEYGEGAVMGVPAHDERDYAFWKANCGTEPVRGVVNVTYSDQQEVESPDKVFKGRGQLNDTCGVYAQLSSEAATEKMYQDLKQNAVDISKVETWRLRDWLISRQRYWGTPIPMIHCKSCGPVPVPAADLPVELPKLDSAVFKYGKGNPLEQAEDWLQVDCPKCSQPARRDTDTMDTFVDSSWYMFRFADPHNKGLPFAAEQANTYMPVDTYVGGIEHAILHLLYARFMGKFFTKAGLWPGGASSAINGEPFKQLISQGMVHGKTFRDPESGQFLKPEELDLQNPSQPLIKRTGKEPVISFEKMSKSKYNGVDPTTFIAEYGADITRVHMLFQAPVSEVLEWEEARIVGVQRWMTRLYRFVESASHLLLSSISTEDPHKALENLNISMLQRQHAELYLKTEQTVKSITTALSETQSLNTCISDLMILTNELLSTPEPIPTPLLYHVINTVIRLLGPFAPAFAEECWEILHAGRSTAEYQQSSVFEQPWPVVENLDALEAWARQSLKVPCAVMENGKLRMVVEIMPVPGGSSEDEKQAWIRRQIRIDEKCRQWLDAKEAAGVRWKKVIVVKAGETVNFVGRVSSE</sequence>
<dbReference type="SUPFAM" id="SSF47323">
    <property type="entry name" value="Anticodon-binding domain of a subclass of class I aminoacyl-tRNA synthetases"/>
    <property type="match status" value="1"/>
</dbReference>
<evidence type="ECO:0000256" key="1">
    <source>
        <dbReference type="ARBA" id="ARBA00004305"/>
    </source>
</evidence>
<dbReference type="GO" id="GO:0032543">
    <property type="term" value="P:mitochondrial translation"/>
    <property type="evidence" value="ECO:0007669"/>
    <property type="project" value="TreeGrafter"/>
</dbReference>
<dbReference type="InterPro" id="IPR002300">
    <property type="entry name" value="aa-tRNA-synth_Ia"/>
</dbReference>
<dbReference type="GO" id="GO:0005759">
    <property type="term" value="C:mitochondrial matrix"/>
    <property type="evidence" value="ECO:0007669"/>
    <property type="project" value="UniProtKB-SubCell"/>
</dbReference>
<dbReference type="FunFam" id="3.40.50.620:FF:000003">
    <property type="entry name" value="Leucine--tRNA ligase"/>
    <property type="match status" value="1"/>
</dbReference>
<dbReference type="PANTHER" id="PTHR43740:SF2">
    <property type="entry name" value="LEUCINE--TRNA LIGASE, MITOCHONDRIAL"/>
    <property type="match status" value="1"/>
</dbReference>
<reference evidence="16" key="1">
    <citation type="submission" date="2021-03" db="EMBL/GenBank/DDBJ databases">
        <authorList>
            <person name="Tagirdzhanova G."/>
        </authorList>
    </citation>
    <scope>NUCLEOTIDE SEQUENCE</scope>
</reference>
<dbReference type="PANTHER" id="PTHR43740">
    <property type="entry name" value="LEUCYL-TRNA SYNTHETASE"/>
    <property type="match status" value="1"/>
</dbReference>
<feature type="domain" description="Methionyl/Valyl/Leucyl/Isoleucyl-tRNA synthetase anticodon-binding" evidence="13">
    <location>
        <begin position="769"/>
        <end position="892"/>
    </location>
</feature>
<dbReference type="InterPro" id="IPR025709">
    <property type="entry name" value="Leu_tRNA-synth_edit"/>
</dbReference>
<dbReference type="OrthoDB" id="15954at2759"/>
<keyword evidence="6 11" id="KW-0067">ATP-binding</keyword>
<dbReference type="Pfam" id="PF13603">
    <property type="entry name" value="tRNA-synt_1_2"/>
    <property type="match status" value="1"/>
</dbReference>
<dbReference type="InterPro" id="IPR001412">
    <property type="entry name" value="aa-tRNA-synth_I_CS"/>
</dbReference>
<proteinExistence type="inferred from homology"/>
<keyword evidence="5 11" id="KW-0547">Nucleotide-binding</keyword>
<dbReference type="InterPro" id="IPR002302">
    <property type="entry name" value="Leu-tRNA-ligase"/>
</dbReference>
<dbReference type="InterPro" id="IPR015413">
    <property type="entry name" value="Methionyl/Leucyl_tRNA_Synth"/>
</dbReference>
<comment type="subcellular location">
    <subcellularLocation>
        <location evidence="1">Mitochondrion matrix</location>
    </subcellularLocation>
</comment>
<keyword evidence="8 11" id="KW-0030">Aminoacyl-tRNA synthetase</keyword>
<dbReference type="Pfam" id="PF00133">
    <property type="entry name" value="tRNA-synt_1"/>
    <property type="match status" value="1"/>
</dbReference>
<dbReference type="EMBL" id="CAJPDQ010000007">
    <property type="protein sequence ID" value="CAF9912082.1"/>
    <property type="molecule type" value="Genomic_DNA"/>
</dbReference>
<evidence type="ECO:0000259" key="15">
    <source>
        <dbReference type="Pfam" id="PF13603"/>
    </source>
</evidence>
<evidence type="ECO:0000256" key="8">
    <source>
        <dbReference type="ARBA" id="ARBA00023146"/>
    </source>
</evidence>
<feature type="domain" description="Aminoacyl-tRNA synthetase class Ia" evidence="12">
    <location>
        <begin position="468"/>
        <end position="633"/>
    </location>
</feature>
<dbReference type="Gene3D" id="1.10.730.10">
    <property type="entry name" value="Isoleucyl-tRNA Synthetase, Domain 1"/>
    <property type="match status" value="2"/>
</dbReference>
<dbReference type="InterPro" id="IPR014729">
    <property type="entry name" value="Rossmann-like_a/b/a_fold"/>
</dbReference>
<evidence type="ECO:0000256" key="2">
    <source>
        <dbReference type="ARBA" id="ARBA00005594"/>
    </source>
</evidence>
<evidence type="ECO:0000256" key="5">
    <source>
        <dbReference type="ARBA" id="ARBA00022741"/>
    </source>
</evidence>
<dbReference type="GO" id="GO:0006429">
    <property type="term" value="P:leucyl-tRNA aminoacylation"/>
    <property type="evidence" value="ECO:0007669"/>
    <property type="project" value="InterPro"/>
</dbReference>
<dbReference type="PRINTS" id="PR00985">
    <property type="entry name" value="TRNASYNTHLEU"/>
</dbReference>
<dbReference type="InterPro" id="IPR013155">
    <property type="entry name" value="M/V/L/I-tRNA-synth_anticd-bd"/>
</dbReference>
<evidence type="ECO:0000256" key="9">
    <source>
        <dbReference type="ARBA" id="ARBA00030520"/>
    </source>
</evidence>
<feature type="domain" description="Methionyl/Leucyl tRNA synthetase" evidence="14">
    <location>
        <begin position="69"/>
        <end position="210"/>
    </location>
</feature>
<dbReference type="Pfam" id="PF08264">
    <property type="entry name" value="Anticodon_1"/>
    <property type="match status" value="1"/>
</dbReference>
<evidence type="ECO:0000256" key="7">
    <source>
        <dbReference type="ARBA" id="ARBA00022917"/>
    </source>
</evidence>
<dbReference type="Pfam" id="PF09334">
    <property type="entry name" value="tRNA-synt_1g"/>
    <property type="match status" value="1"/>
</dbReference>
<dbReference type="SUPFAM" id="SSF50677">
    <property type="entry name" value="ValRS/IleRS/LeuRS editing domain"/>
    <property type="match status" value="1"/>
</dbReference>
<dbReference type="Gene3D" id="3.40.50.620">
    <property type="entry name" value="HUPs"/>
    <property type="match status" value="2"/>
</dbReference>
<organism evidence="16 17">
    <name type="scientific">Gomphillus americanus</name>
    <dbReference type="NCBI Taxonomy" id="1940652"/>
    <lineage>
        <taxon>Eukaryota</taxon>
        <taxon>Fungi</taxon>
        <taxon>Dikarya</taxon>
        <taxon>Ascomycota</taxon>
        <taxon>Pezizomycotina</taxon>
        <taxon>Lecanoromycetes</taxon>
        <taxon>OSLEUM clade</taxon>
        <taxon>Ostropomycetidae</taxon>
        <taxon>Ostropales</taxon>
        <taxon>Graphidaceae</taxon>
        <taxon>Gomphilloideae</taxon>
        <taxon>Gomphillus</taxon>
    </lineage>
</organism>
<comment type="catalytic activity">
    <reaction evidence="10">
        <text>tRNA(Leu) + L-leucine + ATP = L-leucyl-tRNA(Leu) + AMP + diphosphate</text>
        <dbReference type="Rhea" id="RHEA:11688"/>
        <dbReference type="Rhea" id="RHEA-COMP:9613"/>
        <dbReference type="Rhea" id="RHEA-COMP:9622"/>
        <dbReference type="ChEBI" id="CHEBI:30616"/>
        <dbReference type="ChEBI" id="CHEBI:33019"/>
        <dbReference type="ChEBI" id="CHEBI:57427"/>
        <dbReference type="ChEBI" id="CHEBI:78442"/>
        <dbReference type="ChEBI" id="CHEBI:78494"/>
        <dbReference type="ChEBI" id="CHEBI:456215"/>
        <dbReference type="EC" id="6.1.1.4"/>
    </reaction>
</comment>
<evidence type="ECO:0000313" key="16">
    <source>
        <dbReference type="EMBL" id="CAF9912082.1"/>
    </source>
</evidence>
<keyword evidence="17" id="KW-1185">Reference proteome</keyword>
<dbReference type="EC" id="6.1.1.4" evidence="3"/>
<dbReference type="InterPro" id="IPR009008">
    <property type="entry name" value="Val/Leu/Ile-tRNA-synth_edit"/>
</dbReference>
<gene>
    <name evidence="16" type="ORF">GOMPHAMPRED_007548</name>
</gene>
<evidence type="ECO:0000313" key="17">
    <source>
        <dbReference type="Proteomes" id="UP000664169"/>
    </source>
</evidence>
<dbReference type="GO" id="GO:0004823">
    <property type="term" value="F:leucine-tRNA ligase activity"/>
    <property type="evidence" value="ECO:0007669"/>
    <property type="project" value="UniProtKB-EC"/>
</dbReference>
<dbReference type="InterPro" id="IPR009080">
    <property type="entry name" value="tRNAsynth_Ia_anticodon-bd"/>
</dbReference>
<feature type="domain" description="Leucyl-tRNA synthetase editing" evidence="15">
    <location>
        <begin position="259"/>
        <end position="453"/>
    </location>
</feature>
<evidence type="ECO:0000259" key="13">
    <source>
        <dbReference type="Pfam" id="PF08264"/>
    </source>
</evidence>
<dbReference type="Proteomes" id="UP000664169">
    <property type="component" value="Unassembled WGS sequence"/>
</dbReference>